<evidence type="ECO:0000313" key="2">
    <source>
        <dbReference type="Proteomes" id="UP000069902"/>
    </source>
</evidence>
<protein>
    <submittedName>
        <fullName evidence="1">Uncharacterized protein</fullName>
    </submittedName>
</protein>
<reference evidence="2" key="1">
    <citation type="submission" date="2015-09" db="EMBL/GenBank/DDBJ databases">
        <authorList>
            <person name="Bertelli C."/>
        </authorList>
    </citation>
    <scope>NUCLEOTIDE SEQUENCE [LARGE SCALE GENOMIC DNA]</scope>
    <source>
        <strain evidence="2">KNic</strain>
    </source>
</reference>
<dbReference type="AlphaFoldDB" id="A0A0U5EQC4"/>
<keyword evidence="2" id="KW-1185">Reference proteome</keyword>
<dbReference type="InParanoid" id="A0A0U5EQC4"/>
<proteinExistence type="predicted"/>
<dbReference type="PATRIC" id="fig|389348.3.peg.762"/>
<dbReference type="Proteomes" id="UP000069902">
    <property type="component" value="Chromosome cPNK"/>
</dbReference>
<organism evidence="1 2">
    <name type="scientific">Candidatus Protochlamydia naegleriophila</name>
    <dbReference type="NCBI Taxonomy" id="389348"/>
    <lineage>
        <taxon>Bacteria</taxon>
        <taxon>Pseudomonadati</taxon>
        <taxon>Chlamydiota</taxon>
        <taxon>Chlamydiia</taxon>
        <taxon>Parachlamydiales</taxon>
        <taxon>Parachlamydiaceae</taxon>
        <taxon>Candidatus Protochlamydia</taxon>
    </lineage>
</organism>
<dbReference type="EMBL" id="LN879502">
    <property type="protein sequence ID" value="CUI16323.1"/>
    <property type="molecule type" value="Genomic_DNA"/>
</dbReference>
<accession>A0A0U5EQC4</accession>
<sequence length="119" mass="13648">MENNENLFNAAVIGENPETAFIILEGNRLHAVEQSVADLKQDERDPEQLLILTRNGLNALIEFAQGKIEPHFLEIDWDELSSQDDEQAHLIRKIHNIFSHLPHHFRNELSALIHHKASS</sequence>
<dbReference type="KEGG" id="pnl:PNK_0697"/>
<dbReference type="RefSeq" id="WP_158021679.1">
    <property type="nucleotide sequence ID" value="NZ_LN879502.1"/>
</dbReference>
<evidence type="ECO:0000313" key="1">
    <source>
        <dbReference type="EMBL" id="CUI16323.1"/>
    </source>
</evidence>
<gene>
    <name evidence="1" type="ORF">PNK_0697</name>
</gene>
<name>A0A0U5EQC4_9BACT</name>